<sequence length="50" mass="5528">MDIPSDIPGILNFAADTCMASKNVDVISLKLNSEVYNHIKMAHLAVDHFK</sequence>
<protein>
    <submittedName>
        <fullName evidence="1">Uncharacterized protein</fullName>
    </submittedName>
</protein>
<comment type="caution">
    <text evidence="1">The sequence shown here is derived from an EMBL/GenBank/DDBJ whole genome shotgun (WGS) entry which is preliminary data.</text>
</comment>
<accession>A0A0W8E4F5</accession>
<organism evidence="1">
    <name type="scientific">hydrocarbon metagenome</name>
    <dbReference type="NCBI Taxonomy" id="938273"/>
    <lineage>
        <taxon>unclassified sequences</taxon>
        <taxon>metagenomes</taxon>
        <taxon>ecological metagenomes</taxon>
    </lineage>
</organism>
<reference evidence="1" key="1">
    <citation type="journal article" date="2015" name="Proc. Natl. Acad. Sci. U.S.A.">
        <title>Networks of energetic and metabolic interactions define dynamics in microbial communities.</title>
        <authorList>
            <person name="Embree M."/>
            <person name="Liu J.K."/>
            <person name="Al-Bassam M.M."/>
            <person name="Zengler K."/>
        </authorList>
    </citation>
    <scope>NUCLEOTIDE SEQUENCE</scope>
</reference>
<dbReference type="AlphaFoldDB" id="A0A0W8E4F5"/>
<dbReference type="EMBL" id="LNQE01001888">
    <property type="protein sequence ID" value="KUG03219.1"/>
    <property type="molecule type" value="Genomic_DNA"/>
</dbReference>
<name>A0A0W8E4F5_9ZZZZ</name>
<evidence type="ECO:0000313" key="1">
    <source>
        <dbReference type="EMBL" id="KUG03219.1"/>
    </source>
</evidence>
<gene>
    <name evidence="1" type="ORF">ASZ90_019318</name>
</gene>
<proteinExistence type="predicted"/>